<comment type="caution">
    <text evidence="2">The sequence shown here is derived from an EMBL/GenBank/DDBJ whole genome shotgun (WGS) entry which is preliminary data.</text>
</comment>
<dbReference type="RefSeq" id="WP_116555680.1">
    <property type="nucleotide sequence ID" value="NZ_QCZG01000037.1"/>
</dbReference>
<dbReference type="Proteomes" id="UP000245998">
    <property type="component" value="Unassembled WGS sequence"/>
</dbReference>
<protein>
    <submittedName>
        <fullName evidence="2">Uncharacterized protein</fullName>
    </submittedName>
</protein>
<keyword evidence="3" id="KW-1185">Reference proteome</keyword>
<name>A0A2U1JT87_9BACI</name>
<evidence type="ECO:0000313" key="3">
    <source>
        <dbReference type="Proteomes" id="UP000245998"/>
    </source>
</evidence>
<reference evidence="2 3" key="1">
    <citation type="submission" date="2018-04" db="EMBL/GenBank/DDBJ databases">
        <title>Camelliibacillus theae gen. nov., sp. nov., isolated from Pu'er tea.</title>
        <authorList>
            <person name="Niu L."/>
        </authorList>
    </citation>
    <scope>NUCLEOTIDE SEQUENCE [LARGE SCALE GENOMIC DNA]</scope>
    <source>
        <strain evidence="2 3">T8</strain>
    </source>
</reference>
<evidence type="ECO:0000256" key="1">
    <source>
        <dbReference type="SAM" id="Phobius"/>
    </source>
</evidence>
<dbReference type="AlphaFoldDB" id="A0A2U1JT87"/>
<evidence type="ECO:0000313" key="2">
    <source>
        <dbReference type="EMBL" id="PWA08416.1"/>
    </source>
</evidence>
<sequence>MGVSHILHLGKSGLETLLSSIIFFYSHFSLLLVALIPSFIRAYQMWNHLQTPILFEVLVELTRVILFILMFCLMSKSNVKGLKQREFWNGLGQSCALHMKKNWPSVFIAQIIVFIVILYGLGNLLLSTIVTGALIPITDMLNFKSFEHTAAYNAYLYFLKNMSVIPLALVYTLKMFGVRPSHL</sequence>
<keyword evidence="1" id="KW-0812">Transmembrane</keyword>
<proteinExistence type="predicted"/>
<feature type="transmembrane region" description="Helical" evidence="1">
    <location>
        <begin position="155"/>
        <end position="173"/>
    </location>
</feature>
<keyword evidence="1" id="KW-0472">Membrane</keyword>
<dbReference type="EMBL" id="QCZG01000037">
    <property type="protein sequence ID" value="PWA08416.1"/>
    <property type="molecule type" value="Genomic_DNA"/>
</dbReference>
<feature type="transmembrane region" description="Helical" evidence="1">
    <location>
        <begin position="107"/>
        <end position="135"/>
    </location>
</feature>
<keyword evidence="1" id="KW-1133">Transmembrane helix</keyword>
<organism evidence="2 3">
    <name type="scientific">Pueribacillus theae</name>
    <dbReference type="NCBI Taxonomy" id="2171751"/>
    <lineage>
        <taxon>Bacteria</taxon>
        <taxon>Bacillati</taxon>
        <taxon>Bacillota</taxon>
        <taxon>Bacilli</taxon>
        <taxon>Bacillales</taxon>
        <taxon>Bacillaceae</taxon>
        <taxon>Pueribacillus</taxon>
    </lineage>
</organism>
<feature type="transmembrane region" description="Helical" evidence="1">
    <location>
        <begin position="52"/>
        <end position="74"/>
    </location>
</feature>
<feature type="transmembrane region" description="Helical" evidence="1">
    <location>
        <begin position="21"/>
        <end position="40"/>
    </location>
</feature>
<gene>
    <name evidence="2" type="ORF">DCC39_14820</name>
</gene>
<accession>A0A2U1JT87</accession>
<dbReference type="OrthoDB" id="2969462at2"/>